<evidence type="ECO:0000259" key="3">
    <source>
        <dbReference type="PROSITE" id="PS51782"/>
    </source>
</evidence>
<dbReference type="Gene3D" id="1.10.530.10">
    <property type="match status" value="1"/>
</dbReference>
<dbReference type="Proteomes" id="UP001168552">
    <property type="component" value="Unassembled WGS sequence"/>
</dbReference>
<dbReference type="CDD" id="cd16894">
    <property type="entry name" value="MltD-like"/>
    <property type="match status" value="1"/>
</dbReference>
<feature type="signal peptide" evidence="2">
    <location>
        <begin position="1"/>
        <end position="23"/>
    </location>
</feature>
<reference evidence="4" key="1">
    <citation type="submission" date="2023-06" db="EMBL/GenBank/DDBJ databases">
        <title>Cytophagales bacterium Strain LB-30, isolated from soil.</title>
        <authorList>
            <person name="Liu B."/>
        </authorList>
    </citation>
    <scope>NUCLEOTIDE SEQUENCE</scope>
    <source>
        <strain evidence="4">LB-30</strain>
    </source>
</reference>
<dbReference type="PANTHER" id="PTHR33734">
    <property type="entry name" value="LYSM DOMAIN-CONTAINING GPI-ANCHORED PROTEIN 2"/>
    <property type="match status" value="1"/>
</dbReference>
<sequence length="473" mass="54143">MNKGRIFFLFVCLSVGISTSLKAQSNEELVMEEDTASMEVFEAIDSTQLIATTYSYDYIPDFSDEEIKARLEQIEGEIPLTYNERVRSFIDYFTVRDREYTRKMLERKDVYFPLFEKYLKQYGLPDELKYLAIVESGLNPKAISRASAVGLWQFMSPTARIDYKLKIDWFVDERMDPEKATEAACKYLAFLYRSFNDWELALAAYNTGPGNIRKAIRRSGGKKTFWGIYNYIHRDTRAYVPQFIAVTYAMNFAEEHNLFPEKKLYSVATDTILVSNFVNLKTFSQVSGVCYEDLVSLNPSIKRGVLPDYTRNFALIVPADKALNIRANRYAILDSAAFNAKEQMEALTRFTPGSTYGREKVYYKVRSGDVLGSIAQKYHVRVSDIREWNRLSGNLIRVGQTLAIYVEPGMYGTPTKTTASARPIPANKVHTVQPGDTLWKISKQYEGLTIEKLKQLNNLKDSNIKAGQKLFIG</sequence>
<dbReference type="InterPro" id="IPR036779">
    <property type="entry name" value="LysM_dom_sf"/>
</dbReference>
<protein>
    <submittedName>
        <fullName evidence="4">LysM peptidoglycan-binding domain-containing protein</fullName>
    </submittedName>
</protein>
<gene>
    <name evidence="4" type="ORF">QWY31_04205</name>
</gene>
<dbReference type="InterPro" id="IPR008258">
    <property type="entry name" value="Transglycosylase_SLT_dom_1"/>
</dbReference>
<feature type="domain" description="LysM" evidence="3">
    <location>
        <begin position="361"/>
        <end position="404"/>
    </location>
</feature>
<organism evidence="4 5">
    <name type="scientific">Shiella aurantiaca</name>
    <dbReference type="NCBI Taxonomy" id="3058365"/>
    <lineage>
        <taxon>Bacteria</taxon>
        <taxon>Pseudomonadati</taxon>
        <taxon>Bacteroidota</taxon>
        <taxon>Cytophagia</taxon>
        <taxon>Cytophagales</taxon>
        <taxon>Shiellaceae</taxon>
        <taxon>Shiella</taxon>
    </lineage>
</organism>
<evidence type="ECO:0000256" key="1">
    <source>
        <dbReference type="ARBA" id="ARBA00007734"/>
    </source>
</evidence>
<evidence type="ECO:0000313" key="4">
    <source>
        <dbReference type="EMBL" id="MDN4164690.1"/>
    </source>
</evidence>
<dbReference type="PROSITE" id="PS00922">
    <property type="entry name" value="TRANSGLYCOSYLASE"/>
    <property type="match status" value="1"/>
</dbReference>
<keyword evidence="5" id="KW-1185">Reference proteome</keyword>
<dbReference type="PANTHER" id="PTHR33734:SF22">
    <property type="entry name" value="MEMBRANE-BOUND LYTIC MUREIN TRANSGLYCOSYLASE D"/>
    <property type="match status" value="1"/>
</dbReference>
<dbReference type="Gene3D" id="3.10.350.10">
    <property type="entry name" value="LysM domain"/>
    <property type="match status" value="2"/>
</dbReference>
<dbReference type="PROSITE" id="PS51782">
    <property type="entry name" value="LYSM"/>
    <property type="match status" value="2"/>
</dbReference>
<feature type="domain" description="LysM" evidence="3">
    <location>
        <begin position="428"/>
        <end position="472"/>
    </location>
</feature>
<dbReference type="SUPFAM" id="SSF54106">
    <property type="entry name" value="LysM domain"/>
    <property type="match status" value="2"/>
</dbReference>
<dbReference type="InterPro" id="IPR018392">
    <property type="entry name" value="LysM"/>
</dbReference>
<feature type="chain" id="PRO_5045568072" evidence="2">
    <location>
        <begin position="24"/>
        <end position="473"/>
    </location>
</feature>
<dbReference type="EMBL" id="JAUHJS010000002">
    <property type="protein sequence ID" value="MDN4164690.1"/>
    <property type="molecule type" value="Genomic_DNA"/>
</dbReference>
<name>A0ABT8F2P6_9BACT</name>
<accession>A0ABT8F2P6</accession>
<dbReference type="Pfam" id="PF01464">
    <property type="entry name" value="SLT"/>
    <property type="match status" value="1"/>
</dbReference>
<evidence type="ECO:0000313" key="5">
    <source>
        <dbReference type="Proteomes" id="UP001168552"/>
    </source>
</evidence>
<evidence type="ECO:0000256" key="2">
    <source>
        <dbReference type="SAM" id="SignalP"/>
    </source>
</evidence>
<dbReference type="Pfam" id="PF01476">
    <property type="entry name" value="LysM"/>
    <property type="match status" value="2"/>
</dbReference>
<keyword evidence="2" id="KW-0732">Signal</keyword>
<comment type="similarity">
    <text evidence="1">Belongs to the transglycosylase Slt family.</text>
</comment>
<dbReference type="SMART" id="SM00257">
    <property type="entry name" value="LysM"/>
    <property type="match status" value="2"/>
</dbReference>
<dbReference type="CDD" id="cd00118">
    <property type="entry name" value="LysM"/>
    <property type="match status" value="2"/>
</dbReference>
<dbReference type="InterPro" id="IPR023346">
    <property type="entry name" value="Lysozyme-like_dom_sf"/>
</dbReference>
<dbReference type="SUPFAM" id="SSF53955">
    <property type="entry name" value="Lysozyme-like"/>
    <property type="match status" value="1"/>
</dbReference>
<dbReference type="InterPro" id="IPR000189">
    <property type="entry name" value="Transglyc_AS"/>
</dbReference>
<comment type="caution">
    <text evidence="4">The sequence shown here is derived from an EMBL/GenBank/DDBJ whole genome shotgun (WGS) entry which is preliminary data.</text>
</comment>
<proteinExistence type="inferred from homology"/>